<dbReference type="Gene3D" id="3.10.129.10">
    <property type="entry name" value="Hotdog Thioesterase"/>
    <property type="match status" value="1"/>
</dbReference>
<evidence type="ECO:0000256" key="2">
    <source>
        <dbReference type="SAM" id="Phobius"/>
    </source>
</evidence>
<dbReference type="PANTHER" id="PTHR42993">
    <property type="entry name" value="MAOC-LIKE DEHYDRATASE DOMAIN-CONTAINING PROTEIN"/>
    <property type="match status" value="1"/>
</dbReference>
<dbReference type="InterPro" id="IPR002539">
    <property type="entry name" value="MaoC-like_dom"/>
</dbReference>
<gene>
    <name evidence="4" type="ORF">FB388_4223</name>
</gene>
<dbReference type="AlphaFoldDB" id="A0A543FT78"/>
<name>A0A543FT78_9PSEU</name>
<evidence type="ECO:0000259" key="3">
    <source>
        <dbReference type="Pfam" id="PF01575"/>
    </source>
</evidence>
<dbReference type="RefSeq" id="WP_246122235.1">
    <property type="nucleotide sequence ID" value="NZ_VFPH01000002.1"/>
</dbReference>
<feature type="transmembrane region" description="Helical" evidence="2">
    <location>
        <begin position="68"/>
        <end position="89"/>
    </location>
</feature>
<organism evidence="4 5">
    <name type="scientific">Pseudonocardia cypriaca</name>
    <dbReference type="NCBI Taxonomy" id="882449"/>
    <lineage>
        <taxon>Bacteria</taxon>
        <taxon>Bacillati</taxon>
        <taxon>Actinomycetota</taxon>
        <taxon>Actinomycetes</taxon>
        <taxon>Pseudonocardiales</taxon>
        <taxon>Pseudonocardiaceae</taxon>
        <taxon>Pseudonocardia</taxon>
    </lineage>
</organism>
<evidence type="ECO:0000313" key="4">
    <source>
        <dbReference type="EMBL" id="TQM37022.1"/>
    </source>
</evidence>
<evidence type="ECO:0000313" key="5">
    <source>
        <dbReference type="Proteomes" id="UP000319818"/>
    </source>
</evidence>
<keyword evidence="2" id="KW-0472">Membrane</keyword>
<keyword evidence="2" id="KW-0812">Transmembrane</keyword>
<keyword evidence="2" id="KW-1133">Transmembrane helix</keyword>
<comment type="similarity">
    <text evidence="1">Belongs to the enoyl-CoA hydratase/isomerase family.</text>
</comment>
<dbReference type="Pfam" id="PF01575">
    <property type="entry name" value="MaoC_dehydratas"/>
    <property type="match status" value="1"/>
</dbReference>
<feature type="domain" description="MaoC-like" evidence="3">
    <location>
        <begin position="22"/>
        <end position="121"/>
    </location>
</feature>
<dbReference type="Proteomes" id="UP000319818">
    <property type="component" value="Unassembled WGS sequence"/>
</dbReference>
<sequence>MKLGDPAASLVVDRAGELTAHVGNEIGISGWAALEEADVLGFAELTGDRHWIHTDPDRARAEVGLDGLLAHGFLVLSLITALGGQCYTVRRARRWTNYGLERLRFTAPVFPGDEFRLRLTLDDAAPEPAGTTRLDLGCLLERRNHDRPALVATWIVLVEEA</sequence>
<proteinExistence type="inferred from homology"/>
<protein>
    <submittedName>
        <fullName evidence="4">Acyl dehydratase</fullName>
    </submittedName>
</protein>
<reference evidence="4 5" key="1">
    <citation type="submission" date="2019-06" db="EMBL/GenBank/DDBJ databases">
        <title>Sequencing the genomes of 1000 actinobacteria strains.</title>
        <authorList>
            <person name="Klenk H.-P."/>
        </authorList>
    </citation>
    <scope>NUCLEOTIDE SEQUENCE [LARGE SCALE GENOMIC DNA]</scope>
    <source>
        <strain evidence="4 5">DSM 45511</strain>
    </source>
</reference>
<keyword evidence="5" id="KW-1185">Reference proteome</keyword>
<dbReference type="EMBL" id="VFPH01000002">
    <property type="protein sequence ID" value="TQM37022.1"/>
    <property type="molecule type" value="Genomic_DNA"/>
</dbReference>
<dbReference type="PANTHER" id="PTHR42993:SF1">
    <property type="entry name" value="MAOC-LIKE DEHYDRATASE DOMAIN-CONTAINING PROTEIN"/>
    <property type="match status" value="1"/>
</dbReference>
<dbReference type="SUPFAM" id="SSF54637">
    <property type="entry name" value="Thioesterase/thiol ester dehydrase-isomerase"/>
    <property type="match status" value="1"/>
</dbReference>
<evidence type="ECO:0000256" key="1">
    <source>
        <dbReference type="ARBA" id="ARBA00005254"/>
    </source>
</evidence>
<comment type="caution">
    <text evidence="4">The sequence shown here is derived from an EMBL/GenBank/DDBJ whole genome shotgun (WGS) entry which is preliminary data.</text>
</comment>
<dbReference type="InterPro" id="IPR029069">
    <property type="entry name" value="HotDog_dom_sf"/>
</dbReference>
<accession>A0A543FT78</accession>